<dbReference type="InterPro" id="IPR041616">
    <property type="entry name" value="PheRS_beta_core"/>
</dbReference>
<dbReference type="GO" id="GO:0000287">
    <property type="term" value="F:magnesium ion binding"/>
    <property type="evidence" value="ECO:0007669"/>
    <property type="project" value="UniProtKB-UniRule"/>
</dbReference>
<dbReference type="PROSITE" id="PS50886">
    <property type="entry name" value="TRBD"/>
    <property type="match status" value="1"/>
</dbReference>
<evidence type="ECO:0000256" key="3">
    <source>
        <dbReference type="ARBA" id="ARBA00011209"/>
    </source>
</evidence>
<dbReference type="InterPro" id="IPR009061">
    <property type="entry name" value="DNA-bd_dom_put_sf"/>
</dbReference>
<keyword evidence="8 15" id="KW-0547">Nucleotide-binding</keyword>
<dbReference type="Gene3D" id="2.40.50.140">
    <property type="entry name" value="Nucleic acid-binding proteins"/>
    <property type="match status" value="1"/>
</dbReference>
<dbReference type="PANTHER" id="PTHR10947">
    <property type="entry name" value="PHENYLALANYL-TRNA SYNTHETASE BETA CHAIN AND LEUCINE-RICH REPEAT-CONTAINING PROTEIN 47"/>
    <property type="match status" value="1"/>
</dbReference>
<evidence type="ECO:0000256" key="12">
    <source>
        <dbReference type="ARBA" id="ARBA00022917"/>
    </source>
</evidence>
<dbReference type="GO" id="GO:0009328">
    <property type="term" value="C:phenylalanine-tRNA ligase complex"/>
    <property type="evidence" value="ECO:0007669"/>
    <property type="project" value="TreeGrafter"/>
</dbReference>
<dbReference type="NCBIfam" id="TIGR00472">
    <property type="entry name" value="pheT_bact"/>
    <property type="match status" value="1"/>
</dbReference>
<evidence type="ECO:0000256" key="9">
    <source>
        <dbReference type="ARBA" id="ARBA00022840"/>
    </source>
</evidence>
<organism evidence="20">
    <name type="scientific">uncultured Arthrobacter sp</name>
    <dbReference type="NCBI Taxonomy" id="114050"/>
    <lineage>
        <taxon>Bacteria</taxon>
        <taxon>Bacillati</taxon>
        <taxon>Actinomycetota</taxon>
        <taxon>Actinomycetes</taxon>
        <taxon>Micrococcales</taxon>
        <taxon>Micrococcaceae</taxon>
        <taxon>Arthrobacter</taxon>
        <taxon>environmental samples</taxon>
    </lineage>
</organism>
<protein>
    <recommendedName>
        <fullName evidence="15">Phenylalanine--tRNA ligase beta subunit</fullName>
        <ecNumber evidence="15">6.1.1.20</ecNumber>
    </recommendedName>
    <alternativeName>
        <fullName evidence="15">Phenylalanyl-tRNA synthetase beta subunit</fullName>
        <shortName evidence="15">PheRS</shortName>
    </alternativeName>
</protein>
<dbReference type="Gene3D" id="3.30.930.10">
    <property type="entry name" value="Bira Bifunctional Protein, Domain 2"/>
    <property type="match status" value="1"/>
</dbReference>
<dbReference type="InterPro" id="IPR045864">
    <property type="entry name" value="aa-tRNA-synth_II/BPL/LPL"/>
</dbReference>
<dbReference type="InterPro" id="IPR020825">
    <property type="entry name" value="Phe-tRNA_synthase-like_B3/B4"/>
</dbReference>
<dbReference type="SUPFAM" id="SSF46955">
    <property type="entry name" value="Putative DNA-binding domain"/>
    <property type="match status" value="1"/>
</dbReference>
<dbReference type="Gene3D" id="3.30.70.380">
    <property type="entry name" value="Ferrodoxin-fold anticodon-binding domain"/>
    <property type="match status" value="1"/>
</dbReference>
<dbReference type="Gene3D" id="3.50.40.10">
    <property type="entry name" value="Phenylalanyl-trna Synthetase, Chain B, domain 3"/>
    <property type="match status" value="1"/>
</dbReference>
<dbReference type="SMART" id="SM00896">
    <property type="entry name" value="FDX-ACB"/>
    <property type="match status" value="1"/>
</dbReference>
<dbReference type="GO" id="GO:0000049">
    <property type="term" value="F:tRNA binding"/>
    <property type="evidence" value="ECO:0007669"/>
    <property type="project" value="UniProtKB-UniRule"/>
</dbReference>
<dbReference type="SMART" id="SM00873">
    <property type="entry name" value="B3_4"/>
    <property type="match status" value="1"/>
</dbReference>
<keyword evidence="10 15" id="KW-0460">Magnesium</keyword>
<keyword evidence="5 16" id="KW-0820">tRNA-binding</keyword>
<dbReference type="FunFam" id="3.50.40.10:FF:000001">
    <property type="entry name" value="Phenylalanine--tRNA ligase beta subunit"/>
    <property type="match status" value="1"/>
</dbReference>
<dbReference type="GO" id="GO:0005524">
    <property type="term" value="F:ATP binding"/>
    <property type="evidence" value="ECO:0007669"/>
    <property type="project" value="UniProtKB-UniRule"/>
</dbReference>
<feature type="domain" description="TRNA-binding" evidence="17">
    <location>
        <begin position="42"/>
        <end position="170"/>
    </location>
</feature>
<dbReference type="InterPro" id="IPR012340">
    <property type="entry name" value="NA-bd_OB-fold"/>
</dbReference>
<comment type="subcellular location">
    <subcellularLocation>
        <location evidence="1 15">Cytoplasm</location>
    </subcellularLocation>
</comment>
<dbReference type="InterPro" id="IPR004532">
    <property type="entry name" value="Phe-tRNA-ligase_IIc_bsu_bact"/>
</dbReference>
<dbReference type="InterPro" id="IPR005121">
    <property type="entry name" value="Fdx_antiC-bd"/>
</dbReference>
<evidence type="ECO:0000256" key="16">
    <source>
        <dbReference type="PROSITE-ProRule" id="PRU00209"/>
    </source>
</evidence>
<keyword evidence="7 15" id="KW-0479">Metal-binding</keyword>
<keyword evidence="12 15" id="KW-0648">Protein biosynthesis</keyword>
<evidence type="ECO:0000313" key="20">
    <source>
        <dbReference type="EMBL" id="CAA9249272.1"/>
    </source>
</evidence>
<evidence type="ECO:0000256" key="4">
    <source>
        <dbReference type="ARBA" id="ARBA00022490"/>
    </source>
</evidence>
<dbReference type="SUPFAM" id="SSF55681">
    <property type="entry name" value="Class II aaRS and biotin synthetases"/>
    <property type="match status" value="1"/>
</dbReference>
<dbReference type="Gene3D" id="3.30.56.10">
    <property type="match status" value="2"/>
</dbReference>
<evidence type="ECO:0000256" key="11">
    <source>
        <dbReference type="ARBA" id="ARBA00022884"/>
    </source>
</evidence>
<dbReference type="SUPFAM" id="SSF50249">
    <property type="entry name" value="Nucleic acid-binding proteins"/>
    <property type="match status" value="1"/>
</dbReference>
<feature type="domain" description="FDX-ACB" evidence="18">
    <location>
        <begin position="754"/>
        <end position="847"/>
    </location>
</feature>
<evidence type="ECO:0000259" key="19">
    <source>
        <dbReference type="PROSITE" id="PS51483"/>
    </source>
</evidence>
<dbReference type="Pfam" id="PF03483">
    <property type="entry name" value="B3_4"/>
    <property type="match status" value="1"/>
</dbReference>
<dbReference type="Pfam" id="PF03484">
    <property type="entry name" value="B5"/>
    <property type="match status" value="1"/>
</dbReference>
<evidence type="ECO:0000256" key="10">
    <source>
        <dbReference type="ARBA" id="ARBA00022842"/>
    </source>
</evidence>
<evidence type="ECO:0000256" key="5">
    <source>
        <dbReference type="ARBA" id="ARBA00022555"/>
    </source>
</evidence>
<evidence type="ECO:0000259" key="17">
    <source>
        <dbReference type="PROSITE" id="PS50886"/>
    </source>
</evidence>
<keyword evidence="13 15" id="KW-0030">Aminoacyl-tRNA synthetase</keyword>
<proteinExistence type="inferred from homology"/>
<dbReference type="FunFam" id="3.30.70.380:FF:000001">
    <property type="entry name" value="Phenylalanine--tRNA ligase beta subunit"/>
    <property type="match status" value="1"/>
</dbReference>
<keyword evidence="9 15" id="KW-0067">ATP-binding</keyword>
<dbReference type="SMART" id="SM00874">
    <property type="entry name" value="B5"/>
    <property type="match status" value="1"/>
</dbReference>
<dbReference type="CDD" id="cd00769">
    <property type="entry name" value="PheRS_beta_core"/>
    <property type="match status" value="1"/>
</dbReference>
<comment type="similarity">
    <text evidence="2 15">Belongs to the phenylalanyl-tRNA synthetase beta subunit family. Type 1 subfamily.</text>
</comment>
<dbReference type="PANTHER" id="PTHR10947:SF0">
    <property type="entry name" value="PHENYLALANINE--TRNA LIGASE BETA SUBUNIT"/>
    <property type="match status" value="1"/>
</dbReference>
<feature type="binding site" evidence="15">
    <location>
        <position position="491"/>
    </location>
    <ligand>
        <name>Mg(2+)</name>
        <dbReference type="ChEBI" id="CHEBI:18420"/>
        <note>shared with alpha subunit</note>
    </ligand>
</feature>
<dbReference type="InterPro" id="IPR045060">
    <property type="entry name" value="Phe-tRNA-ligase_IIc_bsu"/>
</dbReference>
<dbReference type="PROSITE" id="PS51447">
    <property type="entry name" value="FDX_ACB"/>
    <property type="match status" value="1"/>
</dbReference>
<dbReference type="Pfam" id="PF03147">
    <property type="entry name" value="FDX-ACB"/>
    <property type="match status" value="1"/>
</dbReference>
<feature type="binding site" evidence="15">
    <location>
        <position position="490"/>
    </location>
    <ligand>
        <name>Mg(2+)</name>
        <dbReference type="ChEBI" id="CHEBI:18420"/>
        <note>shared with alpha subunit</note>
    </ligand>
</feature>
<dbReference type="AlphaFoldDB" id="A0A6J4IG03"/>
<dbReference type="SUPFAM" id="SSF54991">
    <property type="entry name" value="Anticodon-binding domain of PheRS"/>
    <property type="match status" value="1"/>
</dbReference>
<name>A0A6J4IG03_9MICC</name>
<dbReference type="GO" id="GO:0004826">
    <property type="term" value="F:phenylalanine-tRNA ligase activity"/>
    <property type="evidence" value="ECO:0007669"/>
    <property type="project" value="UniProtKB-UniRule"/>
</dbReference>
<feature type="binding site" evidence="15">
    <location>
        <position position="481"/>
    </location>
    <ligand>
        <name>Mg(2+)</name>
        <dbReference type="ChEBI" id="CHEBI:18420"/>
        <note>shared with alpha subunit</note>
    </ligand>
</feature>
<keyword evidence="6 15" id="KW-0436">Ligase</keyword>
<dbReference type="InterPro" id="IPR005147">
    <property type="entry name" value="tRNA_synthase_B5-dom"/>
</dbReference>
<dbReference type="GO" id="GO:0006432">
    <property type="term" value="P:phenylalanyl-tRNA aminoacylation"/>
    <property type="evidence" value="ECO:0007669"/>
    <property type="project" value="UniProtKB-UniRule"/>
</dbReference>
<dbReference type="EMBL" id="CADCTE010000119">
    <property type="protein sequence ID" value="CAA9249272.1"/>
    <property type="molecule type" value="Genomic_DNA"/>
</dbReference>
<evidence type="ECO:0000256" key="8">
    <source>
        <dbReference type="ARBA" id="ARBA00022741"/>
    </source>
</evidence>
<dbReference type="InterPro" id="IPR033714">
    <property type="entry name" value="tRNA_bind_bactPheRS"/>
</dbReference>
<evidence type="ECO:0000256" key="6">
    <source>
        <dbReference type="ARBA" id="ARBA00022598"/>
    </source>
</evidence>
<sequence>MRIPLSWLREFAAVPADATAEGVLADLVTVGFEEEAVHRPVDELKGPIVVGQVLSIVKEPQSNGKTINWCQVRVVPEGAEQPLTGEGIDPSGVQGIVCGAHNFAEGDKVVVTLPGALLPGNFAITPRKTYGHLSAGMIASVRELGIGEDHDGILVLSTLGLDPEVGSDALELLGLYDEAAEINVTPDRGYAFSLRGVAREYAHATGTKFTDPAGAVTVPEAAGPGYPVRLEDTAPIYGRPGCDRFVARTVRGVDPTRPTPPWLAARLRLAGMRSISLIVDISNYVMLELGQPLHFYDLDRLSGDIVVRRATEGEKLKTLDDKERALDPGDLLITDASGPIGIAGVMGGAATEVSAATANVLIESAHFEEVSIGRSRRRHRLPSEASKRFERGVDWHVADIAAQRAVELIVQLAGGTPDTTVTDVGTAPEPRRIDLPEGFPGRLIGLDFTLEQITGTLEDLGAAVTAHDGGYQVVPPSWRPDLETREDLTEEIIRLVGFDKIPSSLPTAPPGRGLTRLQQQRRRLLNALAAAGLTEVLSYPFVSKVSNDTFGSAEEGVPARAVKLANPLSAELGYLRTSVLPGLLDIVRRNVSRGFRDLALLETGLVFLPGESMGTGSIPPLGVRPPEEVLDALYEGIPYQPQLIAAVFTGHEAPAGPGLAPRAWDWADAVDAVRLMGEVTGVDLVVEQGAHQAFHPGRTARIRLRSGEVLGYAGELHPKLTAASDLPARTVALEINADLLFEAAPDVIVARDLSAFPASTQDVALVVGDDVPSSAVLEALREGAGDLLEDLSLFDVYSGPGIDEGKKSLAFALRFRAPDRTLTVEEASAARGSAIAVAAERFGAFQR</sequence>
<dbReference type="CDD" id="cd02796">
    <property type="entry name" value="tRNA_bind_bactPheRS"/>
    <property type="match status" value="1"/>
</dbReference>
<dbReference type="HAMAP" id="MF_00283">
    <property type="entry name" value="Phe_tRNA_synth_beta1"/>
    <property type="match status" value="1"/>
</dbReference>
<comment type="cofactor">
    <cofactor evidence="15">
        <name>Mg(2+)</name>
        <dbReference type="ChEBI" id="CHEBI:18420"/>
    </cofactor>
    <text evidence="15">Binds 2 magnesium ions per tetramer.</text>
</comment>
<keyword evidence="4 15" id="KW-0963">Cytoplasm</keyword>
<dbReference type="InterPro" id="IPR036690">
    <property type="entry name" value="Fdx_antiC-bd_sf"/>
</dbReference>
<evidence type="ECO:0000256" key="7">
    <source>
        <dbReference type="ARBA" id="ARBA00022723"/>
    </source>
</evidence>
<gene>
    <name evidence="15" type="primary">pheT</name>
    <name evidence="20" type="ORF">AVDCRST_MAG83-2077</name>
</gene>
<keyword evidence="11 16" id="KW-0694">RNA-binding</keyword>
<evidence type="ECO:0000256" key="13">
    <source>
        <dbReference type="ARBA" id="ARBA00023146"/>
    </source>
</evidence>
<comment type="catalytic activity">
    <reaction evidence="14 15">
        <text>tRNA(Phe) + L-phenylalanine + ATP = L-phenylalanyl-tRNA(Phe) + AMP + diphosphate + H(+)</text>
        <dbReference type="Rhea" id="RHEA:19413"/>
        <dbReference type="Rhea" id="RHEA-COMP:9668"/>
        <dbReference type="Rhea" id="RHEA-COMP:9699"/>
        <dbReference type="ChEBI" id="CHEBI:15378"/>
        <dbReference type="ChEBI" id="CHEBI:30616"/>
        <dbReference type="ChEBI" id="CHEBI:33019"/>
        <dbReference type="ChEBI" id="CHEBI:58095"/>
        <dbReference type="ChEBI" id="CHEBI:78442"/>
        <dbReference type="ChEBI" id="CHEBI:78531"/>
        <dbReference type="ChEBI" id="CHEBI:456215"/>
        <dbReference type="EC" id="6.1.1.20"/>
    </reaction>
</comment>
<feature type="domain" description="B5" evidence="19">
    <location>
        <begin position="428"/>
        <end position="503"/>
    </location>
</feature>
<comment type="subunit">
    <text evidence="3 15">Tetramer of two alpha and two beta subunits.</text>
</comment>
<dbReference type="RefSeq" id="WP_294568210.1">
    <property type="nucleotide sequence ID" value="NZ_CADCTE010000119.1"/>
</dbReference>
<evidence type="ECO:0000256" key="14">
    <source>
        <dbReference type="ARBA" id="ARBA00049255"/>
    </source>
</evidence>
<dbReference type="SUPFAM" id="SSF56037">
    <property type="entry name" value="PheT/TilS domain"/>
    <property type="match status" value="1"/>
</dbReference>
<dbReference type="InterPro" id="IPR002547">
    <property type="entry name" value="tRNA-bd_dom"/>
</dbReference>
<evidence type="ECO:0000256" key="2">
    <source>
        <dbReference type="ARBA" id="ARBA00008653"/>
    </source>
</evidence>
<feature type="binding site" evidence="15">
    <location>
        <position position="487"/>
    </location>
    <ligand>
        <name>Mg(2+)</name>
        <dbReference type="ChEBI" id="CHEBI:18420"/>
        <note>shared with alpha subunit</note>
    </ligand>
</feature>
<dbReference type="Pfam" id="PF17759">
    <property type="entry name" value="tRNA_synthFbeta"/>
    <property type="match status" value="1"/>
</dbReference>
<reference evidence="20" key="1">
    <citation type="submission" date="2020-02" db="EMBL/GenBank/DDBJ databases">
        <authorList>
            <person name="Meier V. D."/>
        </authorList>
    </citation>
    <scope>NUCLEOTIDE SEQUENCE</scope>
    <source>
        <strain evidence="20">AVDCRST_MAG83</strain>
    </source>
</reference>
<evidence type="ECO:0000259" key="18">
    <source>
        <dbReference type="PROSITE" id="PS51447"/>
    </source>
</evidence>
<dbReference type="InterPro" id="IPR005146">
    <property type="entry name" value="B3/B4_tRNA-bd"/>
</dbReference>
<evidence type="ECO:0000256" key="1">
    <source>
        <dbReference type="ARBA" id="ARBA00004496"/>
    </source>
</evidence>
<accession>A0A6J4IG03</accession>
<evidence type="ECO:0000256" key="15">
    <source>
        <dbReference type="HAMAP-Rule" id="MF_00283"/>
    </source>
</evidence>
<dbReference type="PROSITE" id="PS51483">
    <property type="entry name" value="B5"/>
    <property type="match status" value="1"/>
</dbReference>
<dbReference type="EC" id="6.1.1.20" evidence="15"/>